<dbReference type="Proteomes" id="UP001549920">
    <property type="component" value="Unassembled WGS sequence"/>
</dbReference>
<dbReference type="InterPro" id="IPR012132">
    <property type="entry name" value="GMC_OxRdtase"/>
</dbReference>
<dbReference type="Gene3D" id="3.30.560.10">
    <property type="entry name" value="Glucose Oxidase, domain 3"/>
    <property type="match status" value="1"/>
</dbReference>
<dbReference type="EMBL" id="JBEUOH010000025">
    <property type="protein sequence ID" value="KAL0860649.1"/>
    <property type="molecule type" value="Genomic_DNA"/>
</dbReference>
<organism evidence="3 4">
    <name type="scientific">Loxostege sticticalis</name>
    <name type="common">Beet webworm moth</name>
    <dbReference type="NCBI Taxonomy" id="481309"/>
    <lineage>
        <taxon>Eukaryota</taxon>
        <taxon>Metazoa</taxon>
        <taxon>Ecdysozoa</taxon>
        <taxon>Arthropoda</taxon>
        <taxon>Hexapoda</taxon>
        <taxon>Insecta</taxon>
        <taxon>Pterygota</taxon>
        <taxon>Neoptera</taxon>
        <taxon>Endopterygota</taxon>
        <taxon>Lepidoptera</taxon>
        <taxon>Glossata</taxon>
        <taxon>Ditrysia</taxon>
        <taxon>Pyraloidea</taxon>
        <taxon>Crambidae</taxon>
        <taxon>Pyraustinae</taxon>
        <taxon>Loxostege</taxon>
    </lineage>
</organism>
<gene>
    <name evidence="3" type="ORF">ABMA27_009998</name>
</gene>
<evidence type="ECO:0000256" key="1">
    <source>
        <dbReference type="ARBA" id="ARBA00010790"/>
    </source>
</evidence>
<dbReference type="InterPro" id="IPR000172">
    <property type="entry name" value="GMC_OxRdtase_N"/>
</dbReference>
<evidence type="ECO:0000313" key="3">
    <source>
        <dbReference type="EMBL" id="KAL0860649.1"/>
    </source>
</evidence>
<protein>
    <recommendedName>
        <fullName evidence="2">Glucose-methanol-choline oxidoreductase N-terminal domain-containing protein</fullName>
    </recommendedName>
</protein>
<keyword evidence="4" id="KW-1185">Reference proteome</keyword>
<accession>A0ABR3H769</accession>
<dbReference type="PROSITE" id="PS00624">
    <property type="entry name" value="GMC_OXRED_2"/>
    <property type="match status" value="1"/>
</dbReference>
<dbReference type="Pfam" id="PF05199">
    <property type="entry name" value="GMC_oxred_C"/>
    <property type="match status" value="1"/>
</dbReference>
<feature type="domain" description="Glucose-methanol-choline oxidoreductase N-terminal" evidence="2">
    <location>
        <begin position="329"/>
        <end position="343"/>
    </location>
</feature>
<evidence type="ECO:0000259" key="2">
    <source>
        <dbReference type="PROSITE" id="PS00624"/>
    </source>
</evidence>
<comment type="caution">
    <text evidence="3">The sequence shown here is derived from an EMBL/GenBank/DDBJ whole genome shotgun (WGS) entry which is preliminary data.</text>
</comment>
<dbReference type="SUPFAM" id="SSF54373">
    <property type="entry name" value="FAD-linked reductases, C-terminal domain"/>
    <property type="match status" value="1"/>
</dbReference>
<dbReference type="PIRSF" id="PIRSF000137">
    <property type="entry name" value="Alcohol_oxidase"/>
    <property type="match status" value="1"/>
</dbReference>
<name>A0ABR3H769_LOXSC</name>
<dbReference type="Pfam" id="PF00732">
    <property type="entry name" value="GMC_oxred_N"/>
    <property type="match status" value="1"/>
</dbReference>
<reference evidence="3 4" key="1">
    <citation type="submission" date="2024-06" db="EMBL/GenBank/DDBJ databases">
        <title>A chromosome-level genome assembly of beet webworm, Loxostege sticticalis.</title>
        <authorList>
            <person name="Zhang Y."/>
        </authorList>
    </citation>
    <scope>NUCLEOTIDE SEQUENCE [LARGE SCALE GENOMIC DNA]</scope>
    <source>
        <strain evidence="3">AQ026</strain>
        <tissue evidence="3">Whole body</tissue>
    </source>
</reference>
<sequence length="635" mass="71177">MVWEPLNLTEVCPAYTQITACSYFGYIFLDLVIRLYGDAKDRRIQERLNLREDDQDETVEDLYNYEHEDQREEYDFIVVGAGSAGCVVAKRLSAIEEWKVLLLEVGPEQPDVTLVPGLSTALLGSNIDWNYKTEPNGRSCLARSNQQCAWPRGKTMGGSSSINSMSYIRGNKLDYDDWAAAGNDGWSYEDVLPYFKKSENNLNVEGLNRKYHGVNGEQYVSRYPYIDDPSIMLTEAFHEGGLPIRDYNAAEQVGTMQAQSVVKDGVRVSANNAFIQPIRYKRKNLTVRPNSEVIRILVDDDKRAYGVSYIRNGKLKKAYAKKEVIVSGGSINSPKLLMLSGIGPREHLEDLYIDVVQDLPVGENLHDHVTFNGYIIALPNKTNTMVSQQEILDSTYEYSQQKCKTNPLSGNGAVNSISFLKSLPDIPAPDVQFQMDTAVWEEFIEEPEVVDSIAIFPTAYYTGILPRTMNIVPKSRGKIILNSTNPYGPPLIYANYFGDARDFLPLIRGVRFLLSLENTIAFRSRGAYFVKEPLKACADFEWGSDDYTVCLAKSFTSSPYHPVGTCKMGPASDKTAVVDPRLKVYGIEGLRVIDASIMPVVIRGNTNAPSLMIGERGVAFVLEDWIDKSHHLEDE</sequence>
<dbReference type="InterPro" id="IPR036188">
    <property type="entry name" value="FAD/NAD-bd_sf"/>
</dbReference>
<dbReference type="SUPFAM" id="SSF51905">
    <property type="entry name" value="FAD/NAD(P)-binding domain"/>
    <property type="match status" value="1"/>
</dbReference>
<dbReference type="PANTHER" id="PTHR11552">
    <property type="entry name" value="GLUCOSE-METHANOL-CHOLINE GMC OXIDOREDUCTASE"/>
    <property type="match status" value="1"/>
</dbReference>
<comment type="similarity">
    <text evidence="1">Belongs to the GMC oxidoreductase family.</text>
</comment>
<proteinExistence type="inferred from homology"/>
<dbReference type="InterPro" id="IPR007867">
    <property type="entry name" value="GMC_OxRtase_C"/>
</dbReference>
<dbReference type="Gene3D" id="3.50.50.60">
    <property type="entry name" value="FAD/NAD(P)-binding domain"/>
    <property type="match status" value="1"/>
</dbReference>
<evidence type="ECO:0000313" key="4">
    <source>
        <dbReference type="Proteomes" id="UP001549920"/>
    </source>
</evidence>
<dbReference type="PANTHER" id="PTHR11552:SF154">
    <property type="entry name" value="FI04917P"/>
    <property type="match status" value="1"/>
</dbReference>